<feature type="compositionally biased region" description="Low complexity" evidence="1">
    <location>
        <begin position="44"/>
        <end position="53"/>
    </location>
</feature>
<keyword evidence="4" id="KW-1185">Reference proteome</keyword>
<evidence type="ECO:0000313" key="3">
    <source>
        <dbReference type="EMBL" id="GGK41054.1"/>
    </source>
</evidence>
<evidence type="ECO:0000313" key="4">
    <source>
        <dbReference type="Proteomes" id="UP000662200"/>
    </source>
</evidence>
<dbReference type="RefSeq" id="WP_189115660.1">
    <property type="nucleotide sequence ID" value="NZ_BMQC01000019.1"/>
</dbReference>
<comment type="caution">
    <text evidence="3">The sequence shown here is derived from an EMBL/GenBank/DDBJ whole genome shotgun (WGS) entry which is preliminary data.</text>
</comment>
<evidence type="ECO:0008006" key="5">
    <source>
        <dbReference type="Google" id="ProtNLM"/>
    </source>
</evidence>
<dbReference type="Proteomes" id="UP000662200">
    <property type="component" value="Unassembled WGS sequence"/>
</dbReference>
<accession>A0A8J3BTI2</accession>
<proteinExistence type="predicted"/>
<dbReference type="AlphaFoldDB" id="A0A8J3BTI2"/>
<sequence length="134" mass="12961">MDFSRTPRRGAGWLLGVALLTGAAGCQDAGDPAPVGSPSPSPSSTPTGSASPTAGGGPSAGPAPAAKVFRGTVVAGVEEGCRILRTAGGSYVLVGQVPAVRDGAQVTVRGIPEPGTASICNQGTVLRVTAVVAP</sequence>
<reference evidence="3" key="2">
    <citation type="submission" date="2020-09" db="EMBL/GenBank/DDBJ databases">
        <authorList>
            <person name="Sun Q."/>
            <person name="Ohkuma M."/>
        </authorList>
    </citation>
    <scope>NUCLEOTIDE SEQUENCE</scope>
    <source>
        <strain evidence="3">JCM 3091</strain>
    </source>
</reference>
<organism evidence="3 4">
    <name type="scientific">Pilimelia terevasa</name>
    <dbReference type="NCBI Taxonomy" id="53372"/>
    <lineage>
        <taxon>Bacteria</taxon>
        <taxon>Bacillati</taxon>
        <taxon>Actinomycetota</taxon>
        <taxon>Actinomycetes</taxon>
        <taxon>Micromonosporales</taxon>
        <taxon>Micromonosporaceae</taxon>
        <taxon>Pilimelia</taxon>
    </lineage>
</organism>
<evidence type="ECO:0000256" key="1">
    <source>
        <dbReference type="SAM" id="MobiDB-lite"/>
    </source>
</evidence>
<dbReference type="PROSITE" id="PS51257">
    <property type="entry name" value="PROKAR_LIPOPROTEIN"/>
    <property type="match status" value="1"/>
</dbReference>
<gene>
    <name evidence="3" type="ORF">GCM10010124_37400</name>
</gene>
<evidence type="ECO:0000256" key="2">
    <source>
        <dbReference type="SAM" id="SignalP"/>
    </source>
</evidence>
<name>A0A8J3BTI2_9ACTN</name>
<keyword evidence="2" id="KW-0732">Signal</keyword>
<dbReference type="EMBL" id="BMQC01000019">
    <property type="protein sequence ID" value="GGK41054.1"/>
    <property type="molecule type" value="Genomic_DNA"/>
</dbReference>
<feature type="signal peptide" evidence="2">
    <location>
        <begin position="1"/>
        <end position="29"/>
    </location>
</feature>
<reference evidence="3" key="1">
    <citation type="journal article" date="2014" name="Int. J. Syst. Evol. Microbiol.">
        <title>Complete genome sequence of Corynebacterium casei LMG S-19264T (=DSM 44701T), isolated from a smear-ripened cheese.</title>
        <authorList>
            <consortium name="US DOE Joint Genome Institute (JGI-PGF)"/>
            <person name="Walter F."/>
            <person name="Albersmeier A."/>
            <person name="Kalinowski J."/>
            <person name="Ruckert C."/>
        </authorList>
    </citation>
    <scope>NUCLEOTIDE SEQUENCE</scope>
    <source>
        <strain evidence="3">JCM 3091</strain>
    </source>
</reference>
<protein>
    <recommendedName>
        <fullName evidence="5">Lipoprotein</fullName>
    </recommendedName>
</protein>
<feature type="region of interest" description="Disordered" evidence="1">
    <location>
        <begin position="27"/>
        <end position="65"/>
    </location>
</feature>
<feature type="chain" id="PRO_5039497303" description="Lipoprotein" evidence="2">
    <location>
        <begin position="30"/>
        <end position="134"/>
    </location>
</feature>